<feature type="transmembrane region" description="Helical" evidence="6">
    <location>
        <begin position="6"/>
        <end position="24"/>
    </location>
</feature>
<dbReference type="GO" id="GO:0005886">
    <property type="term" value="C:plasma membrane"/>
    <property type="evidence" value="ECO:0007669"/>
    <property type="project" value="UniProtKB-SubCell"/>
</dbReference>
<dbReference type="PANTHER" id="PTHR35007">
    <property type="entry name" value="INTEGRAL MEMBRANE PROTEIN-RELATED"/>
    <property type="match status" value="1"/>
</dbReference>
<evidence type="ECO:0000256" key="1">
    <source>
        <dbReference type="ARBA" id="ARBA00004651"/>
    </source>
</evidence>
<feature type="transmembrane region" description="Helical" evidence="6">
    <location>
        <begin position="289"/>
        <end position="309"/>
    </location>
</feature>
<keyword evidence="2" id="KW-1003">Cell membrane</keyword>
<evidence type="ECO:0000259" key="7">
    <source>
        <dbReference type="Pfam" id="PF00482"/>
    </source>
</evidence>
<evidence type="ECO:0000256" key="5">
    <source>
        <dbReference type="ARBA" id="ARBA00023136"/>
    </source>
</evidence>
<dbReference type="AlphaFoldDB" id="A0A926KUS6"/>
<gene>
    <name evidence="8" type="ORF">ICC18_19825</name>
</gene>
<feature type="domain" description="Type II secretion system protein GspF" evidence="7">
    <location>
        <begin position="152"/>
        <end position="274"/>
    </location>
</feature>
<evidence type="ECO:0000313" key="9">
    <source>
        <dbReference type="Proteomes" id="UP000650466"/>
    </source>
</evidence>
<evidence type="ECO:0000256" key="3">
    <source>
        <dbReference type="ARBA" id="ARBA00022692"/>
    </source>
</evidence>
<feature type="transmembrane region" description="Helical" evidence="6">
    <location>
        <begin position="258"/>
        <end position="277"/>
    </location>
</feature>
<comment type="subcellular location">
    <subcellularLocation>
        <location evidence="1">Cell membrane</location>
        <topology evidence="1">Multi-pass membrane protein</topology>
    </subcellularLocation>
</comment>
<feature type="transmembrane region" description="Helical" evidence="6">
    <location>
        <begin position="91"/>
        <end position="109"/>
    </location>
</feature>
<evidence type="ECO:0000256" key="6">
    <source>
        <dbReference type="SAM" id="Phobius"/>
    </source>
</evidence>
<evidence type="ECO:0000313" key="8">
    <source>
        <dbReference type="EMBL" id="MBD0382370.1"/>
    </source>
</evidence>
<dbReference type="InterPro" id="IPR018076">
    <property type="entry name" value="T2SS_GspF_dom"/>
</dbReference>
<reference evidence="8" key="1">
    <citation type="submission" date="2020-09" db="EMBL/GenBank/DDBJ databases">
        <title>Draft Genome Sequence of Paenibacillus sp. WST5.</title>
        <authorList>
            <person name="Bao Z."/>
        </authorList>
    </citation>
    <scope>NUCLEOTIDE SEQUENCE</scope>
    <source>
        <strain evidence="8">WST5</strain>
    </source>
</reference>
<dbReference type="Gene3D" id="1.20.81.30">
    <property type="entry name" value="Type II secretion system (T2SS), domain F"/>
    <property type="match status" value="1"/>
</dbReference>
<dbReference type="RefSeq" id="WP_188176371.1">
    <property type="nucleotide sequence ID" value="NZ_JACVVD010000007.1"/>
</dbReference>
<comment type="caution">
    <text evidence="8">The sequence shown here is derived from an EMBL/GenBank/DDBJ whole genome shotgun (WGS) entry which is preliminary data.</text>
</comment>
<dbReference type="PANTHER" id="PTHR35007:SF1">
    <property type="entry name" value="PILUS ASSEMBLY PROTEIN"/>
    <property type="match status" value="1"/>
</dbReference>
<dbReference type="Pfam" id="PF00482">
    <property type="entry name" value="T2SSF"/>
    <property type="match status" value="1"/>
</dbReference>
<keyword evidence="5 6" id="KW-0472">Membrane</keyword>
<name>A0A926KUS6_9BACL</name>
<organism evidence="8 9">
    <name type="scientific">Paenibacillus sedimenti</name>
    <dbReference type="NCBI Taxonomy" id="2770274"/>
    <lineage>
        <taxon>Bacteria</taxon>
        <taxon>Bacillati</taxon>
        <taxon>Bacillota</taxon>
        <taxon>Bacilli</taxon>
        <taxon>Bacillales</taxon>
        <taxon>Paenibacillaceae</taxon>
        <taxon>Paenibacillus</taxon>
    </lineage>
</organism>
<feature type="transmembrane region" description="Helical" evidence="6">
    <location>
        <begin position="115"/>
        <end position="131"/>
    </location>
</feature>
<dbReference type="Proteomes" id="UP000650466">
    <property type="component" value="Unassembled WGS sequence"/>
</dbReference>
<evidence type="ECO:0000256" key="4">
    <source>
        <dbReference type="ARBA" id="ARBA00022989"/>
    </source>
</evidence>
<accession>A0A926KUS6</accession>
<evidence type="ECO:0000256" key="2">
    <source>
        <dbReference type="ARBA" id="ARBA00022475"/>
    </source>
</evidence>
<dbReference type="InterPro" id="IPR042094">
    <property type="entry name" value="T2SS_GspF_sf"/>
</dbReference>
<protein>
    <submittedName>
        <fullName evidence="8">Type II secretion system F family protein</fullName>
    </submittedName>
</protein>
<keyword evidence="4 6" id="KW-1133">Transmembrane helix</keyword>
<proteinExistence type="predicted"/>
<sequence>MLTAMVMLTALLFFTAIFQGLFNTNRQINRRMKKFLDLNDKKKLGKKRFNFIVQMQVYRQQMKERVLTKKKSDKLEQMILRSGVAMAPEEYVMFQWIAALLLGVLLFVIKNNMAIVIFGFVIGFMLPRFWIKKKTRERMKKFNDGLEDMIMTVIGSLRAGFSFAQALKTVVDESDAPIRDEIELLLKEMQYGTSMEEALEHLKERMPSEDLDLLVQAVLIQRQVGGNLALVLETIVHTIRDRNKIQRQIKTLTAQGRISGWVIGLLPFGLSVALYLIEPSYIGALFTHQIGLMLVGGASISMIIGLFLIRKMTTIEV</sequence>
<keyword evidence="9" id="KW-1185">Reference proteome</keyword>
<keyword evidence="3 6" id="KW-0812">Transmembrane</keyword>
<dbReference type="EMBL" id="JACVVD010000007">
    <property type="protein sequence ID" value="MBD0382370.1"/>
    <property type="molecule type" value="Genomic_DNA"/>
</dbReference>